<reference evidence="7" key="1">
    <citation type="submission" date="2021-10" db="EMBL/GenBank/DDBJ databases">
        <authorList>
            <person name="Piombo E."/>
        </authorList>
    </citation>
    <scope>NUCLEOTIDE SEQUENCE</scope>
</reference>
<dbReference type="InterPro" id="IPR036259">
    <property type="entry name" value="MFS_trans_sf"/>
</dbReference>
<evidence type="ECO:0000256" key="2">
    <source>
        <dbReference type="ARBA" id="ARBA00022692"/>
    </source>
</evidence>
<feature type="transmembrane region" description="Helical" evidence="5">
    <location>
        <begin position="99"/>
        <end position="117"/>
    </location>
</feature>
<organism evidence="7 8">
    <name type="scientific">Clonostachys rhizophaga</name>
    <dbReference type="NCBI Taxonomy" id="160324"/>
    <lineage>
        <taxon>Eukaryota</taxon>
        <taxon>Fungi</taxon>
        <taxon>Dikarya</taxon>
        <taxon>Ascomycota</taxon>
        <taxon>Pezizomycotina</taxon>
        <taxon>Sordariomycetes</taxon>
        <taxon>Hypocreomycetidae</taxon>
        <taxon>Hypocreales</taxon>
        <taxon>Bionectriaceae</taxon>
        <taxon>Clonostachys</taxon>
    </lineage>
</organism>
<comment type="subcellular location">
    <subcellularLocation>
        <location evidence="1">Membrane</location>
        <topology evidence="1">Multi-pass membrane protein</topology>
    </subcellularLocation>
</comment>
<feature type="non-terminal residue" evidence="7">
    <location>
        <position position="1"/>
    </location>
</feature>
<feature type="transmembrane region" description="Helical" evidence="5">
    <location>
        <begin position="247"/>
        <end position="267"/>
    </location>
</feature>
<feature type="transmembrane region" description="Helical" evidence="5">
    <location>
        <begin position="153"/>
        <end position="173"/>
    </location>
</feature>
<feature type="transmembrane region" description="Helical" evidence="5">
    <location>
        <begin position="273"/>
        <end position="301"/>
    </location>
</feature>
<feature type="transmembrane region" description="Helical" evidence="5">
    <location>
        <begin position="39"/>
        <end position="58"/>
    </location>
</feature>
<evidence type="ECO:0000256" key="1">
    <source>
        <dbReference type="ARBA" id="ARBA00004141"/>
    </source>
</evidence>
<proteinExistence type="predicted"/>
<dbReference type="PANTHER" id="PTHR23501">
    <property type="entry name" value="MAJOR FACILITATOR SUPERFAMILY"/>
    <property type="match status" value="1"/>
</dbReference>
<accession>A0A9N9YYF1</accession>
<dbReference type="PANTHER" id="PTHR23501:SF33">
    <property type="entry name" value="MAJOR FACILITATOR SUPERFAMILY (MFS) PROFILE DOMAIN-CONTAINING PROTEIN"/>
    <property type="match status" value="1"/>
</dbReference>
<evidence type="ECO:0000256" key="4">
    <source>
        <dbReference type="ARBA" id="ARBA00023136"/>
    </source>
</evidence>
<dbReference type="InterPro" id="IPR020846">
    <property type="entry name" value="MFS_dom"/>
</dbReference>
<keyword evidence="4 5" id="KW-0472">Membrane</keyword>
<dbReference type="Pfam" id="PF07690">
    <property type="entry name" value="MFS_1"/>
    <property type="match status" value="1"/>
</dbReference>
<dbReference type="OrthoDB" id="6770063at2759"/>
<dbReference type="InterPro" id="IPR011701">
    <property type="entry name" value="MFS"/>
</dbReference>
<feature type="transmembrane region" description="Helical" evidence="5">
    <location>
        <begin position="384"/>
        <end position="405"/>
    </location>
</feature>
<feature type="transmembrane region" description="Helical" evidence="5">
    <location>
        <begin position="7"/>
        <end position="27"/>
    </location>
</feature>
<keyword evidence="3 5" id="KW-1133">Transmembrane helix</keyword>
<dbReference type="GO" id="GO:0000329">
    <property type="term" value="C:fungal-type vacuole membrane"/>
    <property type="evidence" value="ECO:0007669"/>
    <property type="project" value="TreeGrafter"/>
</dbReference>
<feature type="transmembrane region" description="Helical" evidence="5">
    <location>
        <begin position="313"/>
        <end position="336"/>
    </location>
</feature>
<dbReference type="Gene3D" id="1.20.1250.20">
    <property type="entry name" value="MFS general substrate transporter like domains"/>
    <property type="match status" value="1"/>
</dbReference>
<feature type="transmembrane region" description="Helical" evidence="5">
    <location>
        <begin position="208"/>
        <end position="235"/>
    </location>
</feature>
<evidence type="ECO:0000313" key="7">
    <source>
        <dbReference type="EMBL" id="CAH0042811.1"/>
    </source>
</evidence>
<comment type="caution">
    <text evidence="7">The sequence shown here is derived from an EMBL/GenBank/DDBJ whole genome shotgun (WGS) entry which is preliminary data.</text>
</comment>
<dbReference type="AlphaFoldDB" id="A0A9N9YYF1"/>
<dbReference type="PROSITE" id="PS50850">
    <property type="entry name" value="MFS"/>
    <property type="match status" value="1"/>
</dbReference>
<evidence type="ECO:0000256" key="5">
    <source>
        <dbReference type="SAM" id="Phobius"/>
    </source>
</evidence>
<keyword evidence="8" id="KW-1185">Reference proteome</keyword>
<keyword evidence="2 5" id="KW-0812">Transmembrane</keyword>
<evidence type="ECO:0000259" key="6">
    <source>
        <dbReference type="PROSITE" id="PS50850"/>
    </source>
</evidence>
<evidence type="ECO:0000313" key="8">
    <source>
        <dbReference type="Proteomes" id="UP000696573"/>
    </source>
</evidence>
<dbReference type="GO" id="GO:0015174">
    <property type="term" value="F:basic amino acid transmembrane transporter activity"/>
    <property type="evidence" value="ECO:0007669"/>
    <property type="project" value="TreeGrafter"/>
</dbReference>
<dbReference type="SUPFAM" id="SSF103473">
    <property type="entry name" value="MFS general substrate transporter"/>
    <property type="match status" value="1"/>
</dbReference>
<name>A0A9N9YYF1_9HYPO</name>
<dbReference type="Proteomes" id="UP000696573">
    <property type="component" value="Unassembled WGS sequence"/>
</dbReference>
<feature type="domain" description="Major facilitator superfamily (MFS) profile" evidence="6">
    <location>
        <begin position="2"/>
        <end position="410"/>
    </location>
</feature>
<dbReference type="EMBL" id="CABFNQ020000768">
    <property type="protein sequence ID" value="CAH0042811.1"/>
    <property type="molecule type" value="Genomic_DNA"/>
</dbReference>
<gene>
    <name evidence="7" type="ORF">CRHIZ90672A_00004827</name>
</gene>
<protein>
    <recommendedName>
        <fullName evidence="6">Major facilitator superfamily (MFS) profile domain-containing protein</fullName>
    </recommendedName>
</protein>
<evidence type="ECO:0000256" key="3">
    <source>
        <dbReference type="ARBA" id="ARBA00022989"/>
    </source>
</evidence>
<sequence>LYSNIRILGVFISQADATLVLATYGTIASEFNDLQNGSWLISSYMLAMCTAQPLYGKLSDIFERKNMLQVSYGLFALGSLLCGFGQSILQLVVARSIQGLGGAGMVCLVSIIITDLIPLREVATYRSYVNIIQTMGRSSGGAIRGFLAQAIGWRWALSVQSPLTLVAMGLMTVGPNIDNKQNRSQEGDDAPQSTLTQSLRHVDFAGALFMSISVLSLLLILDVGVAGNAIGGLLTGRAIKNTGRYKLATILAPVSSCFCFVLLLSFWNGKTPIWQSLLVFFGGFGTGIAHSAIFVAIAAGVDEEHMAIASSGIYLSTSVGAVTGISAASAVMQAVLRPTLEKSLISVVPNAQAVVEKALSDIKYVQKLEGLAHELVVDAYLQSFRGMFILCIILSFLCFLAGFFLREKRLS</sequence>
<feature type="transmembrane region" description="Helical" evidence="5">
    <location>
        <begin position="70"/>
        <end position="93"/>
    </location>
</feature>